<dbReference type="InterPro" id="IPR016721">
    <property type="entry name" value="Bet3"/>
</dbReference>
<evidence type="ECO:0000256" key="2">
    <source>
        <dbReference type="ARBA" id="ARBA00004240"/>
    </source>
</evidence>
<evidence type="ECO:0000256" key="3">
    <source>
        <dbReference type="ARBA" id="ARBA00006218"/>
    </source>
</evidence>
<comment type="subcellular location">
    <subcellularLocation>
        <location evidence="2">Endoplasmic reticulum</location>
    </subcellularLocation>
    <subcellularLocation>
        <location evidence="1 8">Golgi apparatus</location>
        <location evidence="1 8">cis-Golgi network</location>
    </subcellularLocation>
</comment>
<keyword evidence="10" id="KW-1185">Reference proteome</keyword>
<dbReference type="GO" id="GO:0016236">
    <property type="term" value="P:macroautophagy"/>
    <property type="evidence" value="ECO:0007669"/>
    <property type="project" value="UniProtKB-ARBA"/>
</dbReference>
<sequence>MLKIPKLSGDEIWKNKTEKIDSELFILTYGSLVAQLYKDLEDPALMNKQLEKMGYNIGVRLVDDYLAKTASPKCVDFRETADQIAKVGFKIYLGITPQVSNWSGDKEFSLILDENPLAEFVELPDGLIQELWYSNVLCGVIRGALEMVHIETEVSFVQDVLRGDPTTEIRVKLIKYLEEEVPASED</sequence>
<dbReference type="GO" id="GO:0005794">
    <property type="term" value="C:Golgi apparatus"/>
    <property type="evidence" value="ECO:0007669"/>
    <property type="project" value="UniProtKB-SubCell"/>
</dbReference>
<dbReference type="FunFam" id="3.30.1380.20:FF:000001">
    <property type="entry name" value="Trafficking protein particle complex subunit BET3"/>
    <property type="match status" value="1"/>
</dbReference>
<proteinExistence type="inferred from homology"/>
<accession>A0AAD5UQA0</accession>
<evidence type="ECO:0000256" key="4">
    <source>
        <dbReference type="ARBA" id="ARBA00022448"/>
    </source>
</evidence>
<keyword evidence="4 8" id="KW-0813">Transport</keyword>
<dbReference type="SUPFAM" id="SSF111126">
    <property type="entry name" value="Ligand-binding domain in the NO signalling and Golgi transport"/>
    <property type="match status" value="1"/>
</dbReference>
<dbReference type="Pfam" id="PF04051">
    <property type="entry name" value="TRAPP"/>
    <property type="match status" value="1"/>
</dbReference>
<gene>
    <name evidence="9" type="primary">BET3</name>
    <name evidence="9" type="ORF">HK103_006897</name>
</gene>
<dbReference type="AlphaFoldDB" id="A0AAD5UQA0"/>
<evidence type="ECO:0000256" key="8">
    <source>
        <dbReference type="PIRNR" id="PIRNR018293"/>
    </source>
</evidence>
<dbReference type="GO" id="GO:0030008">
    <property type="term" value="C:TRAPP complex"/>
    <property type="evidence" value="ECO:0007669"/>
    <property type="project" value="InterPro"/>
</dbReference>
<evidence type="ECO:0000256" key="1">
    <source>
        <dbReference type="ARBA" id="ARBA00004222"/>
    </source>
</evidence>
<protein>
    <recommendedName>
        <fullName evidence="8">Trafficking protein particle complex subunit BET3</fullName>
    </recommendedName>
</protein>
<reference evidence="9" key="1">
    <citation type="submission" date="2020-05" db="EMBL/GenBank/DDBJ databases">
        <title>Phylogenomic resolution of chytrid fungi.</title>
        <authorList>
            <person name="Stajich J.E."/>
            <person name="Amses K."/>
            <person name="Simmons R."/>
            <person name="Seto K."/>
            <person name="Myers J."/>
            <person name="Bonds A."/>
            <person name="Quandt C.A."/>
            <person name="Barry K."/>
            <person name="Liu P."/>
            <person name="Grigoriev I."/>
            <person name="Longcore J.E."/>
            <person name="James T.Y."/>
        </authorList>
    </citation>
    <scope>NUCLEOTIDE SEQUENCE</scope>
    <source>
        <strain evidence="9">PLAUS21</strain>
    </source>
</reference>
<dbReference type="Proteomes" id="UP001210925">
    <property type="component" value="Unassembled WGS sequence"/>
</dbReference>
<organism evidence="9 10">
    <name type="scientific">Boothiomyces macroporosus</name>
    <dbReference type="NCBI Taxonomy" id="261099"/>
    <lineage>
        <taxon>Eukaryota</taxon>
        <taxon>Fungi</taxon>
        <taxon>Fungi incertae sedis</taxon>
        <taxon>Chytridiomycota</taxon>
        <taxon>Chytridiomycota incertae sedis</taxon>
        <taxon>Chytridiomycetes</taxon>
        <taxon>Rhizophydiales</taxon>
        <taxon>Terramycetaceae</taxon>
        <taxon>Boothiomyces</taxon>
    </lineage>
</organism>
<evidence type="ECO:0000256" key="6">
    <source>
        <dbReference type="ARBA" id="ARBA00022892"/>
    </source>
</evidence>
<dbReference type="InterPro" id="IPR024096">
    <property type="entry name" value="NO_sig/Golgi_transp_ligand-bd"/>
</dbReference>
<evidence type="ECO:0000256" key="7">
    <source>
        <dbReference type="ARBA" id="ARBA00023034"/>
    </source>
</evidence>
<name>A0AAD5UQA0_9FUNG</name>
<evidence type="ECO:0000256" key="5">
    <source>
        <dbReference type="ARBA" id="ARBA00022824"/>
    </source>
</evidence>
<dbReference type="PIRSF" id="PIRSF018293">
    <property type="entry name" value="TRAPP_I_complex_Bet3"/>
    <property type="match status" value="1"/>
</dbReference>
<dbReference type="CDD" id="cd14942">
    <property type="entry name" value="TRAPPC3_bet3"/>
    <property type="match status" value="1"/>
</dbReference>
<keyword evidence="7 8" id="KW-0333">Golgi apparatus</keyword>
<dbReference type="Gene3D" id="3.30.1380.20">
    <property type="entry name" value="Trafficking protein particle complex subunit 3"/>
    <property type="match status" value="1"/>
</dbReference>
<dbReference type="EMBL" id="JADGKB010000008">
    <property type="protein sequence ID" value="KAJ3260942.1"/>
    <property type="molecule type" value="Genomic_DNA"/>
</dbReference>
<dbReference type="GO" id="GO:0048193">
    <property type="term" value="P:Golgi vesicle transport"/>
    <property type="evidence" value="ECO:0007669"/>
    <property type="project" value="InterPro"/>
</dbReference>
<comment type="caution">
    <text evidence="9">The sequence shown here is derived from an EMBL/GenBank/DDBJ whole genome shotgun (WGS) entry which is preliminary data.</text>
</comment>
<keyword evidence="6 8" id="KW-0931">ER-Golgi transport</keyword>
<dbReference type="InterPro" id="IPR007194">
    <property type="entry name" value="TRAPP_component"/>
</dbReference>
<evidence type="ECO:0000313" key="9">
    <source>
        <dbReference type="EMBL" id="KAJ3260942.1"/>
    </source>
</evidence>
<evidence type="ECO:0000313" key="10">
    <source>
        <dbReference type="Proteomes" id="UP001210925"/>
    </source>
</evidence>
<dbReference type="GO" id="GO:0005783">
    <property type="term" value="C:endoplasmic reticulum"/>
    <property type="evidence" value="ECO:0007669"/>
    <property type="project" value="UniProtKB-SubCell"/>
</dbReference>
<comment type="similarity">
    <text evidence="3 8">Belongs to the TRAPP small subunits family. BET3 subfamily.</text>
</comment>
<keyword evidence="5" id="KW-0256">Endoplasmic reticulum</keyword>
<dbReference type="PANTHER" id="PTHR13048">
    <property type="entry name" value="TRAFFICKING PROTEIN PARTICLE COMPLEX SUBUNIT 3"/>
    <property type="match status" value="1"/>
</dbReference>